<evidence type="ECO:0000313" key="3">
    <source>
        <dbReference type="Proteomes" id="UP001195483"/>
    </source>
</evidence>
<dbReference type="EMBL" id="JAEAOA010002358">
    <property type="protein sequence ID" value="KAK3603906.1"/>
    <property type="molecule type" value="Genomic_DNA"/>
</dbReference>
<dbReference type="AlphaFoldDB" id="A0AAE0T532"/>
<sequence>MDVVLDRETEVPRGRGGCHGFGLLCQGLFPRFGTKSGCREKCRQQQVDDEPKPSTSGESTDETIHVETETLPMSQEKNPKSKSSGQRDNGWILLTNGRKPATSLDHNNQMIPDPEPETNQEEKQVSIMLRVS</sequence>
<evidence type="ECO:0000256" key="1">
    <source>
        <dbReference type="SAM" id="MobiDB-lite"/>
    </source>
</evidence>
<comment type="caution">
    <text evidence="2">The sequence shown here is derived from an EMBL/GenBank/DDBJ whole genome shotgun (WGS) entry which is preliminary data.</text>
</comment>
<protein>
    <submittedName>
        <fullName evidence="2">Uncharacterized protein</fullName>
    </submittedName>
</protein>
<reference evidence="2" key="3">
    <citation type="submission" date="2023-05" db="EMBL/GenBank/DDBJ databases">
        <authorList>
            <person name="Smith C.H."/>
        </authorList>
    </citation>
    <scope>NUCLEOTIDE SEQUENCE</scope>
    <source>
        <strain evidence="2">CHS0354</strain>
        <tissue evidence="2">Mantle</tissue>
    </source>
</reference>
<proteinExistence type="predicted"/>
<feature type="compositionally biased region" description="Polar residues" evidence="1">
    <location>
        <begin position="71"/>
        <end position="87"/>
    </location>
</feature>
<feature type="region of interest" description="Disordered" evidence="1">
    <location>
        <begin position="43"/>
        <end position="132"/>
    </location>
</feature>
<name>A0AAE0T532_9BIVA</name>
<organism evidence="2 3">
    <name type="scientific">Potamilus streckersoni</name>
    <dbReference type="NCBI Taxonomy" id="2493646"/>
    <lineage>
        <taxon>Eukaryota</taxon>
        <taxon>Metazoa</taxon>
        <taxon>Spiralia</taxon>
        <taxon>Lophotrochozoa</taxon>
        <taxon>Mollusca</taxon>
        <taxon>Bivalvia</taxon>
        <taxon>Autobranchia</taxon>
        <taxon>Heteroconchia</taxon>
        <taxon>Palaeoheterodonta</taxon>
        <taxon>Unionida</taxon>
        <taxon>Unionoidea</taxon>
        <taxon>Unionidae</taxon>
        <taxon>Ambleminae</taxon>
        <taxon>Lampsilini</taxon>
        <taxon>Potamilus</taxon>
    </lineage>
</organism>
<evidence type="ECO:0000313" key="2">
    <source>
        <dbReference type="EMBL" id="KAK3603906.1"/>
    </source>
</evidence>
<gene>
    <name evidence="2" type="ORF">CHS0354_042917</name>
</gene>
<reference evidence="2" key="2">
    <citation type="journal article" date="2021" name="Genome Biol. Evol.">
        <title>Developing a high-quality reference genome for a parasitic bivalve with doubly uniparental inheritance (Bivalvia: Unionida).</title>
        <authorList>
            <person name="Smith C.H."/>
        </authorList>
    </citation>
    <scope>NUCLEOTIDE SEQUENCE</scope>
    <source>
        <strain evidence="2">CHS0354</strain>
        <tissue evidence="2">Mantle</tissue>
    </source>
</reference>
<keyword evidence="3" id="KW-1185">Reference proteome</keyword>
<accession>A0AAE0T532</accession>
<reference evidence="2" key="1">
    <citation type="journal article" date="2021" name="Genome Biol. Evol.">
        <title>A High-Quality Reference Genome for a Parasitic Bivalve with Doubly Uniparental Inheritance (Bivalvia: Unionida).</title>
        <authorList>
            <person name="Smith C.H."/>
        </authorList>
    </citation>
    <scope>NUCLEOTIDE SEQUENCE</scope>
    <source>
        <strain evidence="2">CHS0354</strain>
    </source>
</reference>
<dbReference type="Proteomes" id="UP001195483">
    <property type="component" value="Unassembled WGS sequence"/>
</dbReference>